<keyword evidence="2" id="KW-1185">Reference proteome</keyword>
<dbReference type="Gene3D" id="3.40.50.2000">
    <property type="entry name" value="Glycogen Phosphorylase B"/>
    <property type="match status" value="2"/>
</dbReference>
<evidence type="ECO:0000313" key="2">
    <source>
        <dbReference type="Proteomes" id="UP000271700"/>
    </source>
</evidence>
<dbReference type="OrthoDB" id="9790710at2"/>
<dbReference type="PANTHER" id="PTHR12526">
    <property type="entry name" value="GLYCOSYLTRANSFERASE"/>
    <property type="match status" value="1"/>
</dbReference>
<dbReference type="GO" id="GO:0016740">
    <property type="term" value="F:transferase activity"/>
    <property type="evidence" value="ECO:0007669"/>
    <property type="project" value="UniProtKB-KW"/>
</dbReference>
<organism evidence="1 2">
    <name type="scientific">Ruegeria conchae</name>
    <dbReference type="NCBI Taxonomy" id="981384"/>
    <lineage>
        <taxon>Bacteria</taxon>
        <taxon>Pseudomonadati</taxon>
        <taxon>Pseudomonadota</taxon>
        <taxon>Alphaproteobacteria</taxon>
        <taxon>Rhodobacterales</taxon>
        <taxon>Roseobacteraceae</taxon>
        <taxon>Ruegeria</taxon>
    </lineage>
</organism>
<gene>
    <name evidence="1" type="ORF">CLV75_2932</name>
</gene>
<dbReference type="EMBL" id="RCCT01000004">
    <property type="protein sequence ID" value="RLK03557.1"/>
    <property type="molecule type" value="Genomic_DNA"/>
</dbReference>
<dbReference type="AlphaFoldDB" id="A0A497ZKB0"/>
<dbReference type="SUPFAM" id="SSF53756">
    <property type="entry name" value="UDP-Glycosyltransferase/glycogen phosphorylase"/>
    <property type="match status" value="1"/>
</dbReference>
<keyword evidence="1" id="KW-0808">Transferase</keyword>
<comment type="caution">
    <text evidence="1">The sequence shown here is derived from an EMBL/GenBank/DDBJ whole genome shotgun (WGS) entry which is preliminary data.</text>
</comment>
<dbReference type="Pfam" id="PF13692">
    <property type="entry name" value="Glyco_trans_1_4"/>
    <property type="match status" value="1"/>
</dbReference>
<reference evidence="1 2" key="1">
    <citation type="submission" date="2018-10" db="EMBL/GenBank/DDBJ databases">
        <title>Genomic Encyclopedia of Archaeal and Bacterial Type Strains, Phase II (KMG-II): from individual species to whole genera.</title>
        <authorList>
            <person name="Goeker M."/>
        </authorList>
    </citation>
    <scope>NUCLEOTIDE SEQUENCE [LARGE SCALE GENOMIC DNA]</scope>
    <source>
        <strain evidence="1 2">DSM 29317</strain>
    </source>
</reference>
<accession>A0A497ZKB0</accession>
<protein>
    <submittedName>
        <fullName evidence="1">Glycosyltransferase involved in cell wall biosynthesis</fullName>
    </submittedName>
</protein>
<proteinExistence type="predicted"/>
<dbReference type="PANTHER" id="PTHR12526:SF637">
    <property type="entry name" value="GLYCOSYLTRANSFERASE EPSF-RELATED"/>
    <property type="match status" value="1"/>
</dbReference>
<sequence length="617" mass="68846">MRKRALSLYAVSENSSSNRLRPPGFIRKVFRRKLKREIRSKRARMTELNRERRYSEALVLCRQICQSSFARPQDHFQRTKILHALGKGAVVKRYVDWLYTLFDRQQISRADLAFRLWKSWRPKSAMDVLGERQNWQTNATAERSALLSLVDLRRYIEARELNSDLKHVRQSSRLNKRINTALNALSAEGISAEAEEDIAFSVLRHWVKCQKEQPTQPYKAHAGRVLLYNHSLGIGGAERQVTHLIANLAQDPLVSSLHMLTKEQPKNVYKLPSGYSKLSNHQFDDMPVSLPDPWKDEPTLQSVASLSEAIGMRWLRAALGTLYELRPEVVHIRGGLHAELALAAVISGTPRVVVHFGSMTRGQQSSGSEIESLRERLSEYTIKLCAGFPQVVLAANSRAAANDWAQATGLPDTRFTTIYNAIEPKELGFEELSPPNPDSGQQLTVGGVFRFSPVKDPLLWVSVAKRVNTAIPGTRFLMVGDGPLRKDIEKAIASAGLTDQFVLPGLVSEGLFDYLRQMDLFLMTTCTESLPNAVIEAQLAGLPVVAPDVGGINEAIADHDTARLTMRSADALAQAVIDGLQNEDWRASVHARSPGLILNKFSRAAQLNAVKTAYGWC</sequence>
<dbReference type="STRING" id="981384.GCA_000192475_00704"/>
<name>A0A497ZKB0_9RHOB</name>
<dbReference type="Proteomes" id="UP000271700">
    <property type="component" value="Unassembled WGS sequence"/>
</dbReference>
<evidence type="ECO:0000313" key="1">
    <source>
        <dbReference type="EMBL" id="RLK03557.1"/>
    </source>
</evidence>
<dbReference type="CDD" id="cd03811">
    <property type="entry name" value="GT4_GT28_WabH-like"/>
    <property type="match status" value="1"/>
</dbReference>